<dbReference type="AlphaFoldDB" id="A0A8S3C8Y6"/>
<feature type="compositionally biased region" description="Polar residues" evidence="1">
    <location>
        <begin position="13"/>
        <end position="27"/>
    </location>
</feature>
<evidence type="ECO:0000256" key="1">
    <source>
        <dbReference type="SAM" id="MobiDB-lite"/>
    </source>
</evidence>
<dbReference type="Proteomes" id="UP000681967">
    <property type="component" value="Unassembled WGS sequence"/>
</dbReference>
<name>A0A8S3C8Y6_9BILA</name>
<reference evidence="2" key="1">
    <citation type="submission" date="2021-02" db="EMBL/GenBank/DDBJ databases">
        <authorList>
            <person name="Nowell W R."/>
        </authorList>
    </citation>
    <scope>NUCLEOTIDE SEQUENCE</scope>
</reference>
<evidence type="ECO:0000313" key="3">
    <source>
        <dbReference type="Proteomes" id="UP000681967"/>
    </source>
</evidence>
<evidence type="ECO:0000313" key="2">
    <source>
        <dbReference type="EMBL" id="CAF4901762.1"/>
    </source>
</evidence>
<accession>A0A8S3C8Y6</accession>
<feature type="region of interest" description="Disordered" evidence="1">
    <location>
        <begin position="1"/>
        <end position="27"/>
    </location>
</feature>
<feature type="non-terminal residue" evidence="2">
    <location>
        <position position="70"/>
    </location>
</feature>
<gene>
    <name evidence="2" type="ORF">BYL167_LOCUS52206</name>
</gene>
<sequence>MHHETNQQQQQQPLFLSNNATSNIHPSMLHSSTYQQHAALATCHPSFNMTELPPPLMTNTAISSTPISTS</sequence>
<organism evidence="2 3">
    <name type="scientific">Rotaria magnacalcarata</name>
    <dbReference type="NCBI Taxonomy" id="392030"/>
    <lineage>
        <taxon>Eukaryota</taxon>
        <taxon>Metazoa</taxon>
        <taxon>Spiralia</taxon>
        <taxon>Gnathifera</taxon>
        <taxon>Rotifera</taxon>
        <taxon>Eurotatoria</taxon>
        <taxon>Bdelloidea</taxon>
        <taxon>Philodinida</taxon>
        <taxon>Philodinidae</taxon>
        <taxon>Rotaria</taxon>
    </lineage>
</organism>
<comment type="caution">
    <text evidence="2">The sequence shown here is derived from an EMBL/GenBank/DDBJ whole genome shotgun (WGS) entry which is preliminary data.</text>
</comment>
<proteinExistence type="predicted"/>
<dbReference type="EMBL" id="CAJOBH010168131">
    <property type="protein sequence ID" value="CAF4901762.1"/>
    <property type="molecule type" value="Genomic_DNA"/>
</dbReference>
<protein>
    <submittedName>
        <fullName evidence="2">Uncharacterized protein</fullName>
    </submittedName>
</protein>